<feature type="transmembrane region" description="Helical" evidence="7">
    <location>
        <begin position="131"/>
        <end position="149"/>
    </location>
</feature>
<dbReference type="AlphaFoldDB" id="A0A2J6QVY6"/>
<feature type="region of interest" description="Disordered" evidence="6">
    <location>
        <begin position="1"/>
        <end position="28"/>
    </location>
</feature>
<feature type="compositionally biased region" description="Basic and acidic residues" evidence="6">
    <location>
        <begin position="1"/>
        <end position="11"/>
    </location>
</feature>
<evidence type="ECO:0000256" key="7">
    <source>
        <dbReference type="SAM" id="Phobius"/>
    </source>
</evidence>
<proteinExistence type="predicted"/>
<evidence type="ECO:0000256" key="1">
    <source>
        <dbReference type="ARBA" id="ARBA00004141"/>
    </source>
</evidence>
<dbReference type="Proteomes" id="UP000235786">
    <property type="component" value="Unassembled WGS sequence"/>
</dbReference>
<feature type="transmembrane region" description="Helical" evidence="7">
    <location>
        <begin position="459"/>
        <end position="479"/>
    </location>
</feature>
<feature type="transmembrane region" description="Helical" evidence="7">
    <location>
        <begin position="384"/>
        <end position="411"/>
    </location>
</feature>
<keyword evidence="4 7" id="KW-1133">Transmembrane helix</keyword>
<dbReference type="GO" id="GO:0022857">
    <property type="term" value="F:transmembrane transporter activity"/>
    <property type="evidence" value="ECO:0007669"/>
    <property type="project" value="InterPro"/>
</dbReference>
<feature type="transmembrane region" description="Helical" evidence="7">
    <location>
        <begin position="283"/>
        <end position="304"/>
    </location>
</feature>
<evidence type="ECO:0000256" key="4">
    <source>
        <dbReference type="ARBA" id="ARBA00022989"/>
    </source>
</evidence>
<evidence type="ECO:0000256" key="6">
    <source>
        <dbReference type="SAM" id="MobiDB-lite"/>
    </source>
</evidence>
<dbReference type="SUPFAM" id="SSF103473">
    <property type="entry name" value="MFS general substrate transporter"/>
    <property type="match status" value="1"/>
</dbReference>
<feature type="transmembrane region" description="Helical" evidence="7">
    <location>
        <begin position="97"/>
        <end position="119"/>
    </location>
</feature>
<dbReference type="InterPro" id="IPR001958">
    <property type="entry name" value="Tet-R_TetA/multi-R_MdtG-like"/>
</dbReference>
<evidence type="ECO:0000259" key="8">
    <source>
        <dbReference type="PROSITE" id="PS50850"/>
    </source>
</evidence>
<feature type="domain" description="Major facilitator superfamily (MFS) profile" evidence="8">
    <location>
        <begin position="60"/>
        <end position="484"/>
    </location>
</feature>
<dbReference type="Pfam" id="PF07690">
    <property type="entry name" value="MFS_1"/>
    <property type="match status" value="1"/>
</dbReference>
<keyword evidence="5 7" id="KW-0472">Membrane</keyword>
<keyword evidence="10" id="KW-1185">Reference proteome</keyword>
<gene>
    <name evidence="9" type="ORF">L207DRAFT_520250</name>
</gene>
<dbReference type="GO" id="GO:0016020">
    <property type="term" value="C:membrane"/>
    <property type="evidence" value="ECO:0007669"/>
    <property type="project" value="UniProtKB-SubCell"/>
</dbReference>
<dbReference type="PROSITE" id="PS50850">
    <property type="entry name" value="MFS"/>
    <property type="match status" value="1"/>
</dbReference>
<organism evidence="9 10">
    <name type="scientific">Hyaloscypha variabilis (strain UAMH 11265 / GT02V1 / F)</name>
    <name type="common">Meliniomyces variabilis</name>
    <dbReference type="NCBI Taxonomy" id="1149755"/>
    <lineage>
        <taxon>Eukaryota</taxon>
        <taxon>Fungi</taxon>
        <taxon>Dikarya</taxon>
        <taxon>Ascomycota</taxon>
        <taxon>Pezizomycotina</taxon>
        <taxon>Leotiomycetes</taxon>
        <taxon>Helotiales</taxon>
        <taxon>Hyaloscyphaceae</taxon>
        <taxon>Hyaloscypha</taxon>
        <taxon>Hyaloscypha variabilis</taxon>
    </lineage>
</organism>
<dbReference type="InterPro" id="IPR011701">
    <property type="entry name" value="MFS"/>
</dbReference>
<evidence type="ECO:0000313" key="9">
    <source>
        <dbReference type="EMBL" id="PMD30438.1"/>
    </source>
</evidence>
<keyword evidence="2" id="KW-0813">Transport</keyword>
<accession>A0A2J6QVY6</accession>
<dbReference type="PRINTS" id="PR01035">
    <property type="entry name" value="TCRTETA"/>
</dbReference>
<feature type="transmembrane region" description="Helical" evidence="7">
    <location>
        <begin position="155"/>
        <end position="176"/>
    </location>
</feature>
<dbReference type="CDD" id="cd17330">
    <property type="entry name" value="MFS_SLC46_TetA_like"/>
    <property type="match status" value="1"/>
</dbReference>
<feature type="transmembrane region" description="Helical" evidence="7">
    <location>
        <begin position="324"/>
        <end position="347"/>
    </location>
</feature>
<reference evidence="9 10" key="1">
    <citation type="submission" date="2016-04" db="EMBL/GenBank/DDBJ databases">
        <title>A degradative enzymes factory behind the ericoid mycorrhizal symbiosis.</title>
        <authorList>
            <consortium name="DOE Joint Genome Institute"/>
            <person name="Martino E."/>
            <person name="Morin E."/>
            <person name="Grelet G."/>
            <person name="Kuo A."/>
            <person name="Kohler A."/>
            <person name="Daghino S."/>
            <person name="Barry K."/>
            <person name="Choi C."/>
            <person name="Cichocki N."/>
            <person name="Clum A."/>
            <person name="Copeland A."/>
            <person name="Hainaut M."/>
            <person name="Haridas S."/>
            <person name="Labutti K."/>
            <person name="Lindquist E."/>
            <person name="Lipzen A."/>
            <person name="Khouja H.-R."/>
            <person name="Murat C."/>
            <person name="Ohm R."/>
            <person name="Olson A."/>
            <person name="Spatafora J."/>
            <person name="Veneault-Fourrey C."/>
            <person name="Henrissat B."/>
            <person name="Grigoriev I."/>
            <person name="Martin F."/>
            <person name="Perotto S."/>
        </authorList>
    </citation>
    <scope>NUCLEOTIDE SEQUENCE [LARGE SCALE GENOMIC DNA]</scope>
    <source>
        <strain evidence="9 10">F</strain>
    </source>
</reference>
<name>A0A2J6QVY6_HYAVF</name>
<comment type="subcellular location">
    <subcellularLocation>
        <location evidence="1">Membrane</location>
        <topology evidence="1">Multi-pass membrane protein</topology>
    </subcellularLocation>
</comment>
<dbReference type="InterPro" id="IPR020846">
    <property type="entry name" value="MFS_dom"/>
</dbReference>
<protein>
    <submittedName>
        <fullName evidence="9">MFS general substrate transporter</fullName>
    </submittedName>
</protein>
<sequence>MSHSNSEDDTKPAISENTPLLGTSTQEPIAPANDTEILNHESAQNGAHQTHHEKPLPKLQIFILCYARLIEPIAFFGIFPFISEMIYKTGNLKQADVGFYAGLIESMFSFTQMVLMIQWGRAADRIGRKPVLVFSLAGVAIATATFGLSKTIWQMILFRCCAGVFAGTVVTVRTMITENSTPRTQARAFSFFAFSSNVGIFLGPMLGGALSDPAKQIGGIFKRIEFFKEYPYALPTFVSGAFGASAAILCVLFLKETLKRKVKGDESPTEAPMSTLELIKAPGVAMVLLLYGHVMLLGLAYTAVTPVFWFTEPALGGYGLTPQQISFFIGGIGVSQAIWLLFAFPILQRRYGTGGVLRGCLFMWPIFFAAAPVCNYFLRQGWTTAFWITAPVLQIGGSGVAMGFTGVQLALNDISPSPSTLGTLNGVALTMTAGIRTVGPALFTSLFAAGARTQFLNGYLVWVVLVTIAALGSVAVRYLPEKAEGKLKDDDEGEDEGVVR</sequence>
<feature type="transmembrane region" description="Helical" evidence="7">
    <location>
        <begin position="188"/>
        <end position="210"/>
    </location>
</feature>
<feature type="compositionally biased region" description="Polar residues" evidence="6">
    <location>
        <begin position="15"/>
        <end position="27"/>
    </location>
</feature>
<keyword evidence="3 7" id="KW-0812">Transmembrane</keyword>
<dbReference type="PANTHER" id="PTHR23504">
    <property type="entry name" value="MAJOR FACILITATOR SUPERFAMILY DOMAIN-CONTAINING PROTEIN 10"/>
    <property type="match status" value="1"/>
</dbReference>
<feature type="transmembrane region" description="Helical" evidence="7">
    <location>
        <begin position="423"/>
        <end position="447"/>
    </location>
</feature>
<feature type="transmembrane region" description="Helical" evidence="7">
    <location>
        <begin position="61"/>
        <end position="82"/>
    </location>
</feature>
<feature type="transmembrane region" description="Helical" evidence="7">
    <location>
        <begin position="230"/>
        <end position="254"/>
    </location>
</feature>
<evidence type="ECO:0000256" key="3">
    <source>
        <dbReference type="ARBA" id="ARBA00022692"/>
    </source>
</evidence>
<dbReference type="EMBL" id="KZ613967">
    <property type="protein sequence ID" value="PMD30438.1"/>
    <property type="molecule type" value="Genomic_DNA"/>
</dbReference>
<evidence type="ECO:0000256" key="5">
    <source>
        <dbReference type="ARBA" id="ARBA00023136"/>
    </source>
</evidence>
<dbReference type="PANTHER" id="PTHR23504:SF3">
    <property type="entry name" value="MAJOR FACILITATOR SUPERFAMILY (MFS) PROFILE DOMAIN-CONTAINING PROTEIN"/>
    <property type="match status" value="1"/>
</dbReference>
<dbReference type="OrthoDB" id="419616at2759"/>
<evidence type="ECO:0000256" key="2">
    <source>
        <dbReference type="ARBA" id="ARBA00022448"/>
    </source>
</evidence>
<feature type="transmembrane region" description="Helical" evidence="7">
    <location>
        <begin position="359"/>
        <end position="378"/>
    </location>
</feature>
<dbReference type="InterPro" id="IPR036259">
    <property type="entry name" value="MFS_trans_sf"/>
</dbReference>
<dbReference type="Gene3D" id="1.20.1250.20">
    <property type="entry name" value="MFS general substrate transporter like domains"/>
    <property type="match status" value="1"/>
</dbReference>
<evidence type="ECO:0000313" key="10">
    <source>
        <dbReference type="Proteomes" id="UP000235786"/>
    </source>
</evidence>